<feature type="region of interest" description="Disordered" evidence="6">
    <location>
        <begin position="677"/>
        <end position="700"/>
    </location>
</feature>
<feature type="compositionally biased region" description="Basic residues" evidence="6">
    <location>
        <begin position="117"/>
        <end position="126"/>
    </location>
</feature>
<feature type="compositionally biased region" description="Polar residues" evidence="6">
    <location>
        <begin position="997"/>
        <end position="1014"/>
    </location>
</feature>
<dbReference type="Gene3D" id="3.40.395.10">
    <property type="entry name" value="Adenoviral Proteinase, Chain A"/>
    <property type="match status" value="1"/>
</dbReference>
<dbReference type="PROSITE" id="PS50600">
    <property type="entry name" value="ULP_PROTEASE"/>
    <property type="match status" value="1"/>
</dbReference>
<evidence type="ECO:0000256" key="5">
    <source>
        <dbReference type="ARBA" id="ARBA00022801"/>
    </source>
</evidence>
<feature type="compositionally biased region" description="Polar residues" evidence="6">
    <location>
        <begin position="906"/>
        <end position="918"/>
    </location>
</feature>
<keyword evidence="3" id="KW-0645">Protease</keyword>
<dbReference type="InterPro" id="IPR057501">
    <property type="entry name" value="DeUb_enz_PH"/>
</dbReference>
<dbReference type="Proteomes" id="UP001301958">
    <property type="component" value="Unassembled WGS sequence"/>
</dbReference>
<dbReference type="GO" id="GO:0006508">
    <property type="term" value="P:proteolysis"/>
    <property type="evidence" value="ECO:0007669"/>
    <property type="project" value="UniProtKB-KW"/>
</dbReference>
<evidence type="ECO:0000313" key="8">
    <source>
        <dbReference type="EMBL" id="KAK4225008.1"/>
    </source>
</evidence>
<evidence type="ECO:0000256" key="2">
    <source>
        <dbReference type="ARBA" id="ARBA00022553"/>
    </source>
</evidence>
<dbReference type="Pfam" id="PF02902">
    <property type="entry name" value="Peptidase_C48"/>
    <property type="match status" value="1"/>
</dbReference>
<feature type="region of interest" description="Disordered" evidence="6">
    <location>
        <begin position="825"/>
        <end position="923"/>
    </location>
</feature>
<dbReference type="PANTHER" id="PTHR46896:SF3">
    <property type="entry name" value="FI06413P-RELATED"/>
    <property type="match status" value="1"/>
</dbReference>
<dbReference type="EMBL" id="MU865377">
    <property type="protein sequence ID" value="KAK4225008.1"/>
    <property type="molecule type" value="Genomic_DNA"/>
</dbReference>
<feature type="compositionally biased region" description="Polar residues" evidence="6">
    <location>
        <begin position="102"/>
        <end position="112"/>
    </location>
</feature>
<feature type="region of interest" description="Disordered" evidence="6">
    <location>
        <begin position="356"/>
        <end position="477"/>
    </location>
</feature>
<dbReference type="InterPro" id="IPR051947">
    <property type="entry name" value="Sentrin-specific_protease"/>
</dbReference>
<feature type="compositionally biased region" description="Polar residues" evidence="6">
    <location>
        <begin position="860"/>
        <end position="878"/>
    </location>
</feature>
<evidence type="ECO:0000256" key="4">
    <source>
        <dbReference type="ARBA" id="ARBA00022786"/>
    </source>
</evidence>
<evidence type="ECO:0000256" key="3">
    <source>
        <dbReference type="ARBA" id="ARBA00022670"/>
    </source>
</evidence>
<feature type="compositionally biased region" description="Polar residues" evidence="6">
    <location>
        <begin position="401"/>
        <end position="413"/>
    </location>
</feature>
<comment type="similarity">
    <text evidence="1">Belongs to the peptidase C48 family.</text>
</comment>
<evidence type="ECO:0000259" key="7">
    <source>
        <dbReference type="PROSITE" id="PS50600"/>
    </source>
</evidence>
<evidence type="ECO:0000256" key="6">
    <source>
        <dbReference type="SAM" id="MobiDB-lite"/>
    </source>
</evidence>
<dbReference type="SUPFAM" id="SSF54001">
    <property type="entry name" value="Cysteine proteinases"/>
    <property type="match status" value="1"/>
</dbReference>
<feature type="compositionally biased region" description="Basic and acidic residues" evidence="6">
    <location>
        <begin position="457"/>
        <end position="476"/>
    </location>
</feature>
<evidence type="ECO:0000313" key="9">
    <source>
        <dbReference type="Proteomes" id="UP001301958"/>
    </source>
</evidence>
<gene>
    <name evidence="8" type="ORF">QBC38DRAFT_457691</name>
</gene>
<feature type="compositionally biased region" description="Low complexity" evidence="6">
    <location>
        <begin position="962"/>
        <end position="980"/>
    </location>
</feature>
<organism evidence="8 9">
    <name type="scientific">Podospora fimiseda</name>
    <dbReference type="NCBI Taxonomy" id="252190"/>
    <lineage>
        <taxon>Eukaryota</taxon>
        <taxon>Fungi</taxon>
        <taxon>Dikarya</taxon>
        <taxon>Ascomycota</taxon>
        <taxon>Pezizomycotina</taxon>
        <taxon>Sordariomycetes</taxon>
        <taxon>Sordariomycetidae</taxon>
        <taxon>Sordariales</taxon>
        <taxon>Podosporaceae</taxon>
        <taxon>Podospora</taxon>
    </lineage>
</organism>
<protein>
    <recommendedName>
        <fullName evidence="7">Ubiquitin-like protease family profile domain-containing protein</fullName>
    </recommendedName>
</protein>
<reference evidence="8" key="1">
    <citation type="journal article" date="2023" name="Mol. Phylogenet. Evol.">
        <title>Genome-scale phylogeny and comparative genomics of the fungal order Sordariales.</title>
        <authorList>
            <person name="Hensen N."/>
            <person name="Bonometti L."/>
            <person name="Westerberg I."/>
            <person name="Brannstrom I.O."/>
            <person name="Guillou S."/>
            <person name="Cros-Aarteil S."/>
            <person name="Calhoun S."/>
            <person name="Haridas S."/>
            <person name="Kuo A."/>
            <person name="Mondo S."/>
            <person name="Pangilinan J."/>
            <person name="Riley R."/>
            <person name="LaButti K."/>
            <person name="Andreopoulos B."/>
            <person name="Lipzen A."/>
            <person name="Chen C."/>
            <person name="Yan M."/>
            <person name="Daum C."/>
            <person name="Ng V."/>
            <person name="Clum A."/>
            <person name="Steindorff A."/>
            <person name="Ohm R.A."/>
            <person name="Martin F."/>
            <person name="Silar P."/>
            <person name="Natvig D.O."/>
            <person name="Lalanne C."/>
            <person name="Gautier V."/>
            <person name="Ament-Velasquez S.L."/>
            <person name="Kruys A."/>
            <person name="Hutchinson M.I."/>
            <person name="Powell A.J."/>
            <person name="Barry K."/>
            <person name="Miller A.N."/>
            <person name="Grigoriev I.V."/>
            <person name="Debuchy R."/>
            <person name="Gladieux P."/>
            <person name="Hiltunen Thoren M."/>
            <person name="Johannesson H."/>
        </authorList>
    </citation>
    <scope>NUCLEOTIDE SEQUENCE</scope>
    <source>
        <strain evidence="8">CBS 990.96</strain>
    </source>
</reference>
<dbReference type="InterPro" id="IPR003653">
    <property type="entry name" value="Peptidase_C48_C"/>
</dbReference>
<dbReference type="InterPro" id="IPR038765">
    <property type="entry name" value="Papain-like_cys_pep_sf"/>
</dbReference>
<dbReference type="GO" id="GO:0005634">
    <property type="term" value="C:nucleus"/>
    <property type="evidence" value="ECO:0007669"/>
    <property type="project" value="TreeGrafter"/>
</dbReference>
<feature type="compositionally biased region" description="Polar residues" evidence="6">
    <location>
        <begin position="356"/>
        <end position="392"/>
    </location>
</feature>
<keyword evidence="5" id="KW-0378">Hydrolase</keyword>
<dbReference type="AlphaFoldDB" id="A0AAN7BKR7"/>
<sequence>MDLLKSLNNMFGRPFNSLDSDSNASQPAAQQYITHSNSLTDPHPPKRQKLMSAAPITKQTSRLATEEIEDYDQEGFTSIKRRGSATSQTIPPSPIMSHEQMYKNTYLSVSGPNRSNRSNRRRRASRSNKDEIQDEDEDELAPSPKVAPSGHRRFLSYHDAADQYIMPKHKNKKRLGIADTGHDELSYEPPRSALTNASSGTARKAKVASNQDSAFEVAGAVCQTKWRYIAEPGSPGTEQSFCFLEPFSTNKGLELRAVIKGGIAPSPIHWLKICHKAKFLAYSPGSPYIKVTQATDPSQGIGQLLVIRFSSPDTVDHVRRWVARNLKPIISVEEPSQQLLKTYDDLNEKISLNTSHAHAQASQRPPSRHQPQWSPRNTQLPSLAIPGNSQVHANPPPRVSLRSQMQVSGQSSEQSKENSSVLVRRPPPSSVPLPTSLATRDRTDRALRSTNNSQSEMHSRHSIRLEESPEPREWTKENPGWEEMWKAPLVYNRTTVEKDDIPRLDEGQMLNDNLISFGLRYLFDEVNTRAPDLNKRVYFHNSFFYTKLKGPRNTINYDSVKNWTAKVDLLSYDYILVPVNENFHWWVAIICNPGRLDVNSTTNGTNPEGYPSEVPNNAGSPDVKMTGVDDERPNEPSGTGEATADDLSSVQAGNSIQQDLVRSDVVDLVTDDKDTGVDPSLAIKTKKHRKSSALSSKKPNLKDPRVITLDSLGQGHSQTVTALKKYLIEEFKHKRNTVIEDRDIPSPFGMKAVNIPTQDNFCDCGIYLLAYIQEFVKNPDKFIQEILDKGPVDWGLDAPNLRMLWRDVILVKQSIKLDSKSLARQKSRQSSVAAKTPCKTSVLSNNPSRTSTEPAKRSKANNSTDDSVFGPQGTSSRPASVVAVSDSEPDQPRYQPVVPAKRALSSPANHAASTQARVPSQDHDEVVLLDASIRPSIETADGVSVIPALPKRPTDDVPEVKSSFFYGQQESGSGSGSTESNTKKKRSSAAAAAASSPTTFGLQQSTPKPSQTIHTESRFVVSDVPAVKKVDKVLIEIDDSE</sequence>
<evidence type="ECO:0000256" key="1">
    <source>
        <dbReference type="ARBA" id="ARBA00005234"/>
    </source>
</evidence>
<name>A0AAN7BKR7_9PEZI</name>
<keyword evidence="4" id="KW-0833">Ubl conjugation pathway</keyword>
<feature type="region of interest" description="Disordered" evidence="6">
    <location>
        <begin position="601"/>
        <end position="654"/>
    </location>
</feature>
<accession>A0AAN7BKR7</accession>
<feature type="domain" description="Ubiquitin-like protease family profile" evidence="7">
    <location>
        <begin position="494"/>
        <end position="775"/>
    </location>
</feature>
<feature type="compositionally biased region" description="Polar residues" evidence="6">
    <location>
        <begin position="17"/>
        <end position="40"/>
    </location>
</feature>
<keyword evidence="2" id="KW-0597">Phosphoprotein</keyword>
<proteinExistence type="inferred from homology"/>
<feature type="region of interest" description="Disordered" evidence="6">
    <location>
        <begin position="14"/>
        <end position="59"/>
    </location>
</feature>
<comment type="caution">
    <text evidence="8">The sequence shown here is derived from an EMBL/GenBank/DDBJ whole genome shotgun (WGS) entry which is preliminary data.</text>
</comment>
<reference evidence="8" key="2">
    <citation type="submission" date="2023-05" db="EMBL/GenBank/DDBJ databases">
        <authorList>
            <consortium name="Lawrence Berkeley National Laboratory"/>
            <person name="Steindorff A."/>
            <person name="Hensen N."/>
            <person name="Bonometti L."/>
            <person name="Westerberg I."/>
            <person name="Brannstrom I.O."/>
            <person name="Guillou S."/>
            <person name="Cros-Aarteil S."/>
            <person name="Calhoun S."/>
            <person name="Haridas S."/>
            <person name="Kuo A."/>
            <person name="Mondo S."/>
            <person name="Pangilinan J."/>
            <person name="Riley R."/>
            <person name="Labutti K."/>
            <person name="Andreopoulos B."/>
            <person name="Lipzen A."/>
            <person name="Chen C."/>
            <person name="Yanf M."/>
            <person name="Daum C."/>
            <person name="Ng V."/>
            <person name="Clum A."/>
            <person name="Ohm R."/>
            <person name="Martin F."/>
            <person name="Silar P."/>
            <person name="Natvig D."/>
            <person name="Lalanne C."/>
            <person name="Gautier V."/>
            <person name="Ament-Velasquez S.L."/>
            <person name="Kruys A."/>
            <person name="Hutchinson M.I."/>
            <person name="Powell A.J."/>
            <person name="Barry K."/>
            <person name="Miller A.N."/>
            <person name="Grigoriev I.V."/>
            <person name="Debuchy R."/>
            <person name="Gladieux P."/>
            <person name="Thoren M.H."/>
            <person name="Johannesson H."/>
        </authorList>
    </citation>
    <scope>NUCLEOTIDE SEQUENCE</scope>
    <source>
        <strain evidence="8">CBS 990.96</strain>
    </source>
</reference>
<feature type="region of interest" description="Disordered" evidence="6">
    <location>
        <begin position="947"/>
        <end position="1016"/>
    </location>
</feature>
<dbReference type="PANTHER" id="PTHR46896">
    <property type="entry name" value="SENTRIN-SPECIFIC PROTEASE"/>
    <property type="match status" value="1"/>
</dbReference>
<dbReference type="Pfam" id="PF25424">
    <property type="entry name" value="PH_35"/>
    <property type="match status" value="1"/>
</dbReference>
<keyword evidence="9" id="KW-1185">Reference proteome</keyword>
<feature type="region of interest" description="Disordered" evidence="6">
    <location>
        <begin position="75"/>
        <end position="151"/>
    </location>
</feature>
<dbReference type="GO" id="GO:0070139">
    <property type="term" value="F:SUMO-specific endopeptidase activity"/>
    <property type="evidence" value="ECO:0007669"/>
    <property type="project" value="TreeGrafter"/>
</dbReference>
<dbReference type="GO" id="GO:0005737">
    <property type="term" value="C:cytoplasm"/>
    <property type="evidence" value="ECO:0007669"/>
    <property type="project" value="TreeGrafter"/>
</dbReference>
<feature type="compositionally biased region" description="Polar residues" evidence="6">
    <location>
        <begin position="825"/>
        <end position="853"/>
    </location>
</feature>
<dbReference type="GO" id="GO:0016926">
    <property type="term" value="P:protein desumoylation"/>
    <property type="evidence" value="ECO:0007669"/>
    <property type="project" value="TreeGrafter"/>
</dbReference>